<dbReference type="Pfam" id="PF11927">
    <property type="entry name" value="HODM_asu-like"/>
    <property type="match status" value="1"/>
</dbReference>
<evidence type="ECO:0000313" key="1">
    <source>
        <dbReference type="EMBL" id="KAJ5728264.1"/>
    </source>
</evidence>
<reference evidence="1" key="1">
    <citation type="journal article" date="2023" name="IMA Fungus">
        <title>Comparative genomic study of the Penicillium genus elucidates a diverse pangenome and 15 lateral gene transfer events.</title>
        <authorList>
            <person name="Petersen C."/>
            <person name="Sorensen T."/>
            <person name="Nielsen M.R."/>
            <person name="Sondergaard T.E."/>
            <person name="Sorensen J.L."/>
            <person name="Fitzpatrick D.A."/>
            <person name="Frisvad J.C."/>
            <person name="Nielsen K.L."/>
        </authorList>
    </citation>
    <scope>NUCLEOTIDE SEQUENCE</scope>
    <source>
        <strain evidence="1">IBT 17514</strain>
    </source>
</reference>
<sequence length="382" mass="43592">MATCVYIWHRSQQRPDSIHQTEVKVETQLGSKGPIITPLADFDWEKAESLQLRPFQGKEKFNLTMAIENMDVSDLIPMDKTYKDRIKLRQKLLARHHDIVVAVNETTTADTRTRTAVGELYSFILGTYLPSRYPQMFKLHFNPEKDSELFENLITGKTWPTSLSPETPTIHALEILAQTVDEEFLILLPDILSEPDQPKYMLQAYATCFPSGFNTREKLGLRLADIHGPVPGYAEKLEKSMDRFFAKIEVGRFVKRVNWSVTTETHLFAAFASVHASQAPEDRQDTVEKAETEGGALRLKDLDIEQTVLRCERQTLHRLPCSKALIFAFHTYTYPIQQIKDEGLGEDLAVAIDGLKYGNVPAIHAYKRGDYWGEAVKEFLRS</sequence>
<dbReference type="Proteomes" id="UP001215712">
    <property type="component" value="Unassembled WGS sequence"/>
</dbReference>
<reference evidence="1" key="2">
    <citation type="submission" date="2023-01" db="EMBL/GenBank/DDBJ databases">
        <authorList>
            <person name="Petersen C."/>
        </authorList>
    </citation>
    <scope>NUCLEOTIDE SEQUENCE</scope>
    <source>
        <strain evidence="1">IBT 17514</strain>
    </source>
</reference>
<protein>
    <submittedName>
        <fullName evidence="1">Uncharacterized protein</fullName>
    </submittedName>
</protein>
<dbReference type="InterPro" id="IPR021848">
    <property type="entry name" value="HODM_asu-like"/>
</dbReference>
<proteinExistence type="predicted"/>
<organism evidence="1 2">
    <name type="scientific">Penicillium malachiteum</name>
    <dbReference type="NCBI Taxonomy" id="1324776"/>
    <lineage>
        <taxon>Eukaryota</taxon>
        <taxon>Fungi</taxon>
        <taxon>Dikarya</taxon>
        <taxon>Ascomycota</taxon>
        <taxon>Pezizomycotina</taxon>
        <taxon>Eurotiomycetes</taxon>
        <taxon>Eurotiomycetidae</taxon>
        <taxon>Eurotiales</taxon>
        <taxon>Aspergillaceae</taxon>
        <taxon>Penicillium</taxon>
    </lineage>
</organism>
<evidence type="ECO:0000313" key="2">
    <source>
        <dbReference type="Proteomes" id="UP001215712"/>
    </source>
</evidence>
<keyword evidence="2" id="KW-1185">Reference proteome</keyword>
<comment type="caution">
    <text evidence="1">The sequence shown here is derived from an EMBL/GenBank/DDBJ whole genome shotgun (WGS) entry which is preliminary data.</text>
</comment>
<dbReference type="EMBL" id="JAQJAN010000005">
    <property type="protein sequence ID" value="KAJ5728264.1"/>
    <property type="molecule type" value="Genomic_DNA"/>
</dbReference>
<accession>A0AAD6MX52</accession>
<name>A0AAD6MX52_9EURO</name>
<gene>
    <name evidence="1" type="ORF">N7493_004594</name>
</gene>
<dbReference type="AlphaFoldDB" id="A0AAD6MX52"/>